<dbReference type="EMBL" id="CM056741">
    <property type="protein sequence ID" value="KAJ8682871.1"/>
    <property type="molecule type" value="Genomic_DNA"/>
</dbReference>
<protein>
    <submittedName>
        <fullName evidence="1">Uncharacterized protein</fullName>
    </submittedName>
</protein>
<accession>A0ACC2PJ58</accession>
<comment type="caution">
    <text evidence="1">The sequence shown here is derived from an EMBL/GenBank/DDBJ whole genome shotgun (WGS) entry which is preliminary data.</text>
</comment>
<evidence type="ECO:0000313" key="1">
    <source>
        <dbReference type="EMBL" id="KAJ8682871.1"/>
    </source>
</evidence>
<gene>
    <name evidence="1" type="ORF">QAD02_018663</name>
</gene>
<dbReference type="Proteomes" id="UP001239111">
    <property type="component" value="Chromosome 1"/>
</dbReference>
<keyword evidence="2" id="KW-1185">Reference proteome</keyword>
<reference evidence="1" key="1">
    <citation type="submission" date="2023-04" db="EMBL/GenBank/DDBJ databases">
        <title>A chromosome-level genome assembly of the parasitoid wasp Eretmocerus hayati.</title>
        <authorList>
            <person name="Zhong Y."/>
            <person name="Liu S."/>
            <person name="Liu Y."/>
        </authorList>
    </citation>
    <scope>NUCLEOTIDE SEQUENCE</scope>
    <source>
        <strain evidence="1">ZJU_SS_LIU_2023</strain>
    </source>
</reference>
<name>A0ACC2PJ58_9HYME</name>
<sequence length="319" mass="35994">MNPMLCGSKIDEHFLFLGILVPDHASHFMQDIDRLIYNRPIEKCLQLAVINDHKDAVELLLKHGADLDTKTSDGEEDVLSFATTKMSKTSSVADYLEVLKILITRSAMFKNRTKQQKSMLFKDVFRGGTLEAIHLLIENGIKLEESGVEFPLHEAALNPRSDILEFLLKSCLFIIDALDDEGATPLLRAVMSKNVAYVKLLIEWGANVEKRMTLREDGSLLSPVAAAVLSRNPVILDLLLAVGARLNPNNDEEDKSLFYFDLRHPNPINYCLIAQLILLASCKELIKTDPRYMNLRKKFSSEFVDKCLAELEILKSHIL</sequence>
<organism evidence="1 2">
    <name type="scientific">Eretmocerus hayati</name>
    <dbReference type="NCBI Taxonomy" id="131215"/>
    <lineage>
        <taxon>Eukaryota</taxon>
        <taxon>Metazoa</taxon>
        <taxon>Ecdysozoa</taxon>
        <taxon>Arthropoda</taxon>
        <taxon>Hexapoda</taxon>
        <taxon>Insecta</taxon>
        <taxon>Pterygota</taxon>
        <taxon>Neoptera</taxon>
        <taxon>Endopterygota</taxon>
        <taxon>Hymenoptera</taxon>
        <taxon>Apocrita</taxon>
        <taxon>Proctotrupomorpha</taxon>
        <taxon>Chalcidoidea</taxon>
        <taxon>Aphelinidae</taxon>
        <taxon>Aphelininae</taxon>
        <taxon>Eretmocerus</taxon>
    </lineage>
</organism>
<evidence type="ECO:0000313" key="2">
    <source>
        <dbReference type="Proteomes" id="UP001239111"/>
    </source>
</evidence>
<proteinExistence type="predicted"/>